<evidence type="ECO:0000256" key="5">
    <source>
        <dbReference type="ARBA" id="ARBA00022741"/>
    </source>
</evidence>
<accession>A0A6N3B9J2</accession>
<keyword evidence="9" id="KW-0051">Antiviral defense</keyword>
<keyword evidence="5" id="KW-0547">Nucleotide-binding</keyword>
<dbReference type="AlphaFoldDB" id="A0A6N3B9J2"/>
<dbReference type="NCBIfam" id="TIGR01587">
    <property type="entry name" value="cas3_core"/>
    <property type="match status" value="1"/>
</dbReference>
<dbReference type="GO" id="GO:0003724">
    <property type="term" value="F:RNA helicase activity"/>
    <property type="evidence" value="ECO:0007669"/>
    <property type="project" value="TreeGrafter"/>
</dbReference>
<evidence type="ECO:0000256" key="7">
    <source>
        <dbReference type="ARBA" id="ARBA00022806"/>
    </source>
</evidence>
<dbReference type="PANTHER" id="PTHR47963">
    <property type="entry name" value="DEAD-BOX ATP-DEPENDENT RNA HELICASE 47, MITOCHONDRIAL"/>
    <property type="match status" value="1"/>
</dbReference>
<dbReference type="CDD" id="cd09641">
    <property type="entry name" value="Cas3''_I"/>
    <property type="match status" value="1"/>
</dbReference>
<organism evidence="12">
    <name type="scientific">Clostridium paraputrificum</name>
    <dbReference type="NCBI Taxonomy" id="29363"/>
    <lineage>
        <taxon>Bacteria</taxon>
        <taxon>Bacillati</taxon>
        <taxon>Bacillota</taxon>
        <taxon>Clostridia</taxon>
        <taxon>Eubacteriales</taxon>
        <taxon>Clostridiaceae</taxon>
        <taxon>Clostridium</taxon>
    </lineage>
</organism>
<dbReference type="GO" id="GO:0016787">
    <property type="term" value="F:hydrolase activity"/>
    <property type="evidence" value="ECO:0007669"/>
    <property type="project" value="UniProtKB-KW"/>
</dbReference>
<dbReference type="GO" id="GO:0046872">
    <property type="term" value="F:metal ion binding"/>
    <property type="evidence" value="ECO:0007669"/>
    <property type="project" value="UniProtKB-KW"/>
</dbReference>
<comment type="similarity">
    <text evidence="1">In the N-terminal section; belongs to the CRISPR-associated nuclease Cas3-HD family.</text>
</comment>
<dbReference type="Gene3D" id="1.10.3210.30">
    <property type="match status" value="1"/>
</dbReference>
<evidence type="ECO:0000256" key="2">
    <source>
        <dbReference type="ARBA" id="ARBA00009046"/>
    </source>
</evidence>
<dbReference type="EC" id="3.1.-.-" evidence="12"/>
<dbReference type="InterPro" id="IPR050547">
    <property type="entry name" value="DEAD_box_RNA_helicases"/>
</dbReference>
<dbReference type="SMART" id="SM00487">
    <property type="entry name" value="DEXDc"/>
    <property type="match status" value="1"/>
</dbReference>
<dbReference type="RefSeq" id="WP_156560003.1">
    <property type="nucleotide sequence ID" value="NZ_CACRTV010000033.1"/>
</dbReference>
<feature type="domain" description="HD Cas3-type" evidence="11">
    <location>
        <begin position="6"/>
        <end position="198"/>
    </location>
</feature>
<dbReference type="InterPro" id="IPR006474">
    <property type="entry name" value="Helicase_Cas3_CRISPR-ass_core"/>
</dbReference>
<dbReference type="GO" id="GO:0003723">
    <property type="term" value="F:RNA binding"/>
    <property type="evidence" value="ECO:0007669"/>
    <property type="project" value="TreeGrafter"/>
</dbReference>
<dbReference type="EMBL" id="CACRTV010000033">
    <property type="protein sequence ID" value="VYT96772.1"/>
    <property type="molecule type" value="Genomic_DNA"/>
</dbReference>
<dbReference type="Pfam" id="PF18019">
    <property type="entry name" value="Cas3_HD"/>
    <property type="match status" value="1"/>
</dbReference>
<dbReference type="InterPro" id="IPR006483">
    <property type="entry name" value="CRISPR-assoc_Cas3_HD"/>
</dbReference>
<keyword evidence="7 12" id="KW-0347">Helicase</keyword>
<dbReference type="InterPro" id="IPR027417">
    <property type="entry name" value="P-loop_NTPase"/>
</dbReference>
<proteinExistence type="inferred from homology"/>
<keyword evidence="4" id="KW-0479">Metal-binding</keyword>
<dbReference type="GO" id="GO:0051607">
    <property type="term" value="P:defense response to virus"/>
    <property type="evidence" value="ECO:0007669"/>
    <property type="project" value="UniProtKB-KW"/>
</dbReference>
<evidence type="ECO:0000256" key="3">
    <source>
        <dbReference type="ARBA" id="ARBA00022722"/>
    </source>
</evidence>
<dbReference type="PANTHER" id="PTHR47963:SF9">
    <property type="entry name" value="CRISPR-ASSOCIATED ENDONUCLEASE_HELICASE CAS3"/>
    <property type="match status" value="1"/>
</dbReference>
<protein>
    <submittedName>
        <fullName evidence="12">CRISPR-associated nuclease/helicase Cas3</fullName>
        <ecNumber evidence="12">3.1.-.-</ecNumber>
    </submittedName>
</protein>
<feature type="domain" description="Helicase ATP-binding" evidence="10">
    <location>
        <begin position="234"/>
        <end position="417"/>
    </location>
</feature>
<keyword evidence="3" id="KW-0540">Nuclease</keyword>
<dbReference type="NCBIfam" id="TIGR01596">
    <property type="entry name" value="cas3_HD"/>
    <property type="match status" value="1"/>
</dbReference>
<dbReference type="SUPFAM" id="SSF52540">
    <property type="entry name" value="P-loop containing nucleoside triphosphate hydrolases"/>
    <property type="match status" value="1"/>
</dbReference>
<dbReference type="InterPro" id="IPR014001">
    <property type="entry name" value="Helicase_ATP-bd"/>
</dbReference>
<dbReference type="InterPro" id="IPR054712">
    <property type="entry name" value="Cas3-like_dom"/>
</dbReference>
<dbReference type="InterPro" id="IPR038257">
    <property type="entry name" value="CRISPR-assoc_Cas3_HD_sf"/>
</dbReference>
<dbReference type="Pfam" id="PF22590">
    <property type="entry name" value="Cas3-like_C_2"/>
    <property type="match status" value="1"/>
</dbReference>
<evidence type="ECO:0000313" key="12">
    <source>
        <dbReference type="EMBL" id="VYT96772.1"/>
    </source>
</evidence>
<dbReference type="Gene3D" id="3.40.50.300">
    <property type="entry name" value="P-loop containing nucleotide triphosphate hydrolases"/>
    <property type="match status" value="2"/>
</dbReference>
<reference evidence="12" key="1">
    <citation type="submission" date="2019-11" db="EMBL/GenBank/DDBJ databases">
        <authorList>
            <person name="Feng L."/>
        </authorList>
    </citation>
    <scope>NUCLEOTIDE SEQUENCE</scope>
    <source>
        <strain evidence="12">CParaputrificumLFYP93</strain>
    </source>
</reference>
<evidence type="ECO:0000256" key="8">
    <source>
        <dbReference type="ARBA" id="ARBA00022840"/>
    </source>
</evidence>
<dbReference type="PROSITE" id="PS51192">
    <property type="entry name" value="HELICASE_ATP_BIND_1"/>
    <property type="match status" value="1"/>
</dbReference>
<evidence type="ECO:0000256" key="4">
    <source>
        <dbReference type="ARBA" id="ARBA00022723"/>
    </source>
</evidence>
<dbReference type="GO" id="GO:0005524">
    <property type="term" value="F:ATP binding"/>
    <property type="evidence" value="ECO:0007669"/>
    <property type="project" value="UniProtKB-KW"/>
</dbReference>
<gene>
    <name evidence="12" type="primary">cas3</name>
    <name evidence="12" type="ORF">CPLFYP93_01043</name>
</gene>
<sequence length="732" mass="85716">MYYAKTKPKIESIKEHTDSLLEEYNLLKSLYEKEINDIVGLENGEIFWKLLYLACYYHDFGKINEEFQNKIKRALGENIPQDKHSEIYHNFLSPALMTEEDRKSIDKDLAETFYQAIAYHHERDYIIDTDRANYIRDYIKNNLSERIDLINEEMGIIITKVSTKYLGKIKDIYRIKESNNNYRIYVMLKGLLHRLDHSGSAHINVEEAPNKCVGSCTNEYFKNKSWNLRRPQKFAIDNRNKNIVLIASTGIGKTETALFWINDSKAFITLPLRVSLNALYSRVKDEIKYESVGLLHSTALDYMVEKELIKGNFKIDDIEESFEETSLLSKKLCFSTIDQIFKFPFKYTGYEKILATLAYSKVVIDEIQAYSPEIAAVILYGIKQLYMMGGKFMIMTATLPRIYKEKLREFGISFEEEQCLSDKLRHKISVKNDDIMNSVDDVLTIGKEKKVLVIVNSVKQALDYFDEFQGRDVNVNLLHSMFINRDRSQKETNIKNFTGEDNHEAGIWITTQLVEASLDVDFDYLFTEMSPLDSLFQRFGRCYRKRSYNLNGPNIYIYTENVSGIGFIYDKDIFNISIRLLKQYNESFINEEVKVNLVDKLYSREMINGTKYFDKFQNSCEILESLASYQIDKNKAQKMLRDIDTIKVIPEDIFNENEELFEKLNSNNNKEVRREINKLIVSVPLKKIYCARYNGVDVQVNLIKNLRDIYLINSKYSKERGLILDELNDNIF</sequence>
<comment type="similarity">
    <text evidence="2">In the central section; belongs to the CRISPR-associated helicase Cas3 family.</text>
</comment>
<dbReference type="GO" id="GO:0004518">
    <property type="term" value="F:nuclease activity"/>
    <property type="evidence" value="ECO:0007669"/>
    <property type="project" value="UniProtKB-KW"/>
</dbReference>
<evidence type="ECO:0000256" key="9">
    <source>
        <dbReference type="ARBA" id="ARBA00023118"/>
    </source>
</evidence>
<evidence type="ECO:0000259" key="10">
    <source>
        <dbReference type="PROSITE" id="PS51192"/>
    </source>
</evidence>
<dbReference type="PROSITE" id="PS51643">
    <property type="entry name" value="HD_CAS3"/>
    <property type="match status" value="1"/>
</dbReference>
<evidence type="ECO:0000256" key="1">
    <source>
        <dbReference type="ARBA" id="ARBA00006847"/>
    </source>
</evidence>
<dbReference type="InterPro" id="IPR011545">
    <property type="entry name" value="DEAD/DEAH_box_helicase_dom"/>
</dbReference>
<evidence type="ECO:0000256" key="6">
    <source>
        <dbReference type="ARBA" id="ARBA00022801"/>
    </source>
</evidence>
<dbReference type="Pfam" id="PF00270">
    <property type="entry name" value="DEAD"/>
    <property type="match status" value="1"/>
</dbReference>
<keyword evidence="6 12" id="KW-0378">Hydrolase</keyword>
<evidence type="ECO:0000259" key="11">
    <source>
        <dbReference type="PROSITE" id="PS51643"/>
    </source>
</evidence>
<keyword evidence="8" id="KW-0067">ATP-binding</keyword>
<name>A0A6N3B9J2_9CLOT</name>